<dbReference type="KEGG" id="dalk:DSCA_06600"/>
<dbReference type="Gene3D" id="3.40.50.150">
    <property type="entry name" value="Vaccinia Virus protein VP39"/>
    <property type="match status" value="1"/>
</dbReference>
<proteinExistence type="predicted"/>
<dbReference type="EMBL" id="AP021874">
    <property type="protein sequence ID" value="BBO66730.1"/>
    <property type="molecule type" value="Genomic_DNA"/>
</dbReference>
<organism evidence="2 3">
    <name type="scientific">Desulfosarcina alkanivorans</name>
    <dbReference type="NCBI Taxonomy" id="571177"/>
    <lineage>
        <taxon>Bacteria</taxon>
        <taxon>Pseudomonadati</taxon>
        <taxon>Thermodesulfobacteriota</taxon>
        <taxon>Desulfobacteria</taxon>
        <taxon>Desulfobacterales</taxon>
        <taxon>Desulfosarcinaceae</taxon>
        <taxon>Desulfosarcina</taxon>
    </lineage>
</organism>
<dbReference type="Proteomes" id="UP000427906">
    <property type="component" value="Chromosome"/>
</dbReference>
<evidence type="ECO:0000313" key="2">
    <source>
        <dbReference type="EMBL" id="BBO66730.1"/>
    </source>
</evidence>
<dbReference type="InterPro" id="IPR029063">
    <property type="entry name" value="SAM-dependent_MTases_sf"/>
</dbReference>
<dbReference type="NCBIfam" id="TIGR01444">
    <property type="entry name" value="fkbM_fam"/>
    <property type="match status" value="1"/>
</dbReference>
<feature type="domain" description="Methyltransferase FkbM" evidence="1">
    <location>
        <begin position="171"/>
        <end position="333"/>
    </location>
</feature>
<dbReference type="PANTHER" id="PTHR36973:SF4">
    <property type="entry name" value="NODULATION PROTEIN"/>
    <property type="match status" value="1"/>
</dbReference>
<evidence type="ECO:0000259" key="1">
    <source>
        <dbReference type="Pfam" id="PF05050"/>
    </source>
</evidence>
<dbReference type="OrthoDB" id="9816424at2"/>
<accession>A0A5K7YFC5</accession>
<dbReference type="Gene3D" id="3.40.50.720">
    <property type="entry name" value="NAD(P)-binding Rossmann-like Domain"/>
    <property type="match status" value="1"/>
</dbReference>
<dbReference type="GO" id="GO:0008171">
    <property type="term" value="F:O-methyltransferase activity"/>
    <property type="evidence" value="ECO:0007669"/>
    <property type="project" value="TreeGrafter"/>
</dbReference>
<dbReference type="InterPro" id="IPR053188">
    <property type="entry name" value="FkbM_Methyltransferase"/>
</dbReference>
<dbReference type="SUPFAM" id="SSF53335">
    <property type="entry name" value="S-adenosyl-L-methionine-dependent methyltransferases"/>
    <property type="match status" value="1"/>
</dbReference>
<dbReference type="InterPro" id="IPR006342">
    <property type="entry name" value="FkbM_mtfrase"/>
</dbReference>
<keyword evidence="3" id="KW-1185">Reference proteome</keyword>
<dbReference type="AlphaFoldDB" id="A0A5K7YFC5"/>
<dbReference type="RefSeq" id="WP_155315065.1">
    <property type="nucleotide sequence ID" value="NZ_AP021874.1"/>
</dbReference>
<dbReference type="PANTHER" id="PTHR36973">
    <property type="entry name" value="SLL1456 PROTEIN-RELATED"/>
    <property type="match status" value="1"/>
</dbReference>
<sequence length="361" mass="41761">MGKFLNTIHDIQENANLAIFGAGSAGIEFKEYLHQKRKDVSVSFFIDSYKHGVVDDIEVVNPRMIKTYQEEYNCSLIIIASCFSQEIEKILKDLGIENYRIANATLLELDDILPMFPFESDRELLLSCFAGYLNRDAQVFESYYQNKESGHNLKQYEEFIDFSQINTAIDAGTHWGYHLKKFSKRMPPGSRLFGFEPDWQIIKGGPHWEYLQSQQNISLFPLALWSKPEKLDIYVDPEHMGRSICQSSSEKPTNAEMASWKRISIDATSVDAFAQERNIEGLDFIKMDIEGAEMQALKGAQETIDRYRPSMAVCIYHKLSDFYDIPKFIHQFGGYHFRIGHYHPEFAETVLYAIPERHKTI</sequence>
<reference evidence="2 3" key="1">
    <citation type="submission" date="2019-11" db="EMBL/GenBank/DDBJ databases">
        <title>Comparative genomics of hydrocarbon-degrading Desulfosarcina strains.</title>
        <authorList>
            <person name="Watanabe M."/>
            <person name="Kojima H."/>
            <person name="Fukui M."/>
        </authorList>
    </citation>
    <scope>NUCLEOTIDE SEQUENCE [LARGE SCALE GENOMIC DNA]</scope>
    <source>
        <strain evidence="2 3">PL12</strain>
    </source>
</reference>
<evidence type="ECO:0000313" key="3">
    <source>
        <dbReference type="Proteomes" id="UP000427906"/>
    </source>
</evidence>
<gene>
    <name evidence="2" type="ORF">DSCA_06600</name>
</gene>
<dbReference type="Pfam" id="PF05050">
    <property type="entry name" value="Methyltransf_21"/>
    <property type="match status" value="1"/>
</dbReference>
<name>A0A5K7YFC5_9BACT</name>
<protein>
    <recommendedName>
        <fullName evidence="1">Methyltransferase FkbM domain-containing protein</fullName>
    </recommendedName>
</protein>